<dbReference type="Proteomes" id="UP000230914">
    <property type="component" value="Unassembled WGS sequence"/>
</dbReference>
<keyword evidence="2" id="KW-0813">Transport</keyword>
<feature type="transmembrane region" description="Helical" evidence="7">
    <location>
        <begin position="277"/>
        <end position="300"/>
    </location>
</feature>
<evidence type="ECO:0000256" key="7">
    <source>
        <dbReference type="SAM" id="Phobius"/>
    </source>
</evidence>
<evidence type="ECO:0000313" key="8">
    <source>
        <dbReference type="EMBL" id="PIE32992.1"/>
    </source>
</evidence>
<dbReference type="InterPro" id="IPR010290">
    <property type="entry name" value="TM_effector"/>
</dbReference>
<dbReference type="Gene3D" id="1.20.1250.20">
    <property type="entry name" value="MFS general substrate transporter like domains"/>
    <property type="match status" value="1"/>
</dbReference>
<evidence type="ECO:0000313" key="9">
    <source>
        <dbReference type="Proteomes" id="UP000230914"/>
    </source>
</evidence>
<evidence type="ECO:0000256" key="1">
    <source>
        <dbReference type="ARBA" id="ARBA00004651"/>
    </source>
</evidence>
<keyword evidence="4 7" id="KW-0812">Transmembrane</keyword>
<dbReference type="AlphaFoldDB" id="A0A2G6KDE2"/>
<feature type="transmembrane region" description="Helical" evidence="7">
    <location>
        <begin position="81"/>
        <end position="101"/>
    </location>
</feature>
<evidence type="ECO:0000256" key="6">
    <source>
        <dbReference type="ARBA" id="ARBA00023136"/>
    </source>
</evidence>
<name>A0A2G6KDE2_9ACTN</name>
<comment type="subcellular location">
    <subcellularLocation>
        <location evidence="1">Cell membrane</location>
        <topology evidence="1">Multi-pass membrane protein</topology>
    </subcellularLocation>
</comment>
<feature type="transmembrane region" description="Helical" evidence="7">
    <location>
        <begin position="307"/>
        <end position="326"/>
    </location>
</feature>
<organism evidence="8 9">
    <name type="scientific">Ilumatobacter coccineus</name>
    <dbReference type="NCBI Taxonomy" id="467094"/>
    <lineage>
        <taxon>Bacteria</taxon>
        <taxon>Bacillati</taxon>
        <taxon>Actinomycetota</taxon>
        <taxon>Acidimicrobiia</taxon>
        <taxon>Acidimicrobiales</taxon>
        <taxon>Ilumatobacteraceae</taxon>
        <taxon>Ilumatobacter</taxon>
    </lineage>
</organism>
<dbReference type="InterPro" id="IPR036259">
    <property type="entry name" value="MFS_trans_sf"/>
</dbReference>
<dbReference type="SUPFAM" id="SSF103473">
    <property type="entry name" value="MFS general substrate transporter"/>
    <property type="match status" value="1"/>
</dbReference>
<evidence type="ECO:0000256" key="4">
    <source>
        <dbReference type="ARBA" id="ARBA00022692"/>
    </source>
</evidence>
<gene>
    <name evidence="8" type="ORF">CSA55_02490</name>
</gene>
<dbReference type="EMBL" id="PDSL01000039">
    <property type="protein sequence ID" value="PIE32992.1"/>
    <property type="molecule type" value="Genomic_DNA"/>
</dbReference>
<dbReference type="CDD" id="cd06173">
    <property type="entry name" value="MFS_MefA_like"/>
    <property type="match status" value="1"/>
</dbReference>
<sequence>MSESAAAPRLGASYYKLFTGTIISNLGDGIGMVAYPWLASAITRNPLLIAIIPLAQRLPWLIFTLPAGVITDRVDRRRAMIAMDVLRGALTVMVALAVFGAQGRLPAPDALDSVTGTNTGLYLVVLAATFLLGMAEVLRDNANQTILPQLVDAQLLEKANGRIWSVEQLMNTFVGPPLGSLLLVVAFALPFAVDAATFFAAAGLVALIPGTFRSASVPSGDNSPERAGFRTELAEGVRWLMSHPLLRPLAIILGLLNASYMVNYSTFVLFAQDVMGIGPALFAIIGWGAAIGGAVAGVVAPRVSQRFGGGTIIAATLVLMSLTTLLGGLFPYWPVVIIVFAIHSGMGMVWNVVTVSLRQEIIPDHLLGRVNSVYRFFAWGMMPLGAAFGGALVWIAEPLVGHHWALRSTWFASAAIVFALFIVGRRTLTTDKITAARHAAATQAS</sequence>
<feature type="transmembrane region" description="Helical" evidence="7">
    <location>
        <begin position="332"/>
        <end position="355"/>
    </location>
</feature>
<proteinExistence type="predicted"/>
<comment type="caution">
    <text evidence="8">The sequence shown here is derived from an EMBL/GenBank/DDBJ whole genome shotgun (WGS) entry which is preliminary data.</text>
</comment>
<feature type="transmembrane region" description="Helical" evidence="7">
    <location>
        <begin position="121"/>
        <end position="138"/>
    </location>
</feature>
<evidence type="ECO:0000256" key="2">
    <source>
        <dbReference type="ARBA" id="ARBA00022448"/>
    </source>
</evidence>
<keyword evidence="5 7" id="KW-1133">Transmembrane helix</keyword>
<evidence type="ECO:0000256" key="3">
    <source>
        <dbReference type="ARBA" id="ARBA00022475"/>
    </source>
</evidence>
<feature type="transmembrane region" description="Helical" evidence="7">
    <location>
        <begin position="169"/>
        <end position="189"/>
    </location>
</feature>
<feature type="transmembrane region" description="Helical" evidence="7">
    <location>
        <begin position="12"/>
        <end position="35"/>
    </location>
</feature>
<dbReference type="Pfam" id="PF05977">
    <property type="entry name" value="MFS_3"/>
    <property type="match status" value="1"/>
</dbReference>
<evidence type="ECO:0000256" key="5">
    <source>
        <dbReference type="ARBA" id="ARBA00022989"/>
    </source>
</evidence>
<dbReference type="PANTHER" id="PTHR23513">
    <property type="entry name" value="INTEGRAL MEMBRANE EFFLUX PROTEIN-RELATED"/>
    <property type="match status" value="1"/>
</dbReference>
<feature type="transmembrane region" description="Helical" evidence="7">
    <location>
        <begin position="47"/>
        <end position="69"/>
    </location>
</feature>
<feature type="transmembrane region" description="Helical" evidence="7">
    <location>
        <begin position="195"/>
        <end position="212"/>
    </location>
</feature>
<dbReference type="GO" id="GO:0005886">
    <property type="term" value="C:plasma membrane"/>
    <property type="evidence" value="ECO:0007669"/>
    <property type="project" value="UniProtKB-SubCell"/>
</dbReference>
<dbReference type="PANTHER" id="PTHR23513:SF6">
    <property type="entry name" value="MAJOR FACILITATOR SUPERFAMILY ASSOCIATED DOMAIN-CONTAINING PROTEIN"/>
    <property type="match status" value="1"/>
</dbReference>
<feature type="transmembrane region" description="Helical" evidence="7">
    <location>
        <begin position="408"/>
        <end position="428"/>
    </location>
</feature>
<feature type="transmembrane region" description="Helical" evidence="7">
    <location>
        <begin position="249"/>
        <end position="271"/>
    </location>
</feature>
<accession>A0A2G6KDE2</accession>
<feature type="transmembrane region" description="Helical" evidence="7">
    <location>
        <begin position="376"/>
        <end position="396"/>
    </location>
</feature>
<reference evidence="8 9" key="1">
    <citation type="submission" date="2017-10" db="EMBL/GenBank/DDBJ databases">
        <title>Novel microbial diversity and functional potential in the marine mammal oral microbiome.</title>
        <authorList>
            <person name="Dudek N.K."/>
            <person name="Sun C.L."/>
            <person name="Burstein D."/>
            <person name="Kantor R.S."/>
            <person name="Aliaga Goltsman D.S."/>
            <person name="Bik E.M."/>
            <person name="Thomas B.C."/>
            <person name="Banfield J.F."/>
            <person name="Relman D.A."/>
        </authorList>
    </citation>
    <scope>NUCLEOTIDE SEQUENCE [LARGE SCALE GENOMIC DNA]</scope>
    <source>
        <strain evidence="8">DOLJORAL78_61_10</strain>
    </source>
</reference>
<protein>
    <submittedName>
        <fullName evidence="8">MFS transporter</fullName>
    </submittedName>
</protein>
<keyword evidence="6 7" id="KW-0472">Membrane</keyword>
<keyword evidence="3" id="KW-1003">Cell membrane</keyword>